<accession>A0A2T3A925</accession>
<keyword evidence="2" id="KW-1185">Reference proteome</keyword>
<organism evidence="1 2">
    <name type="scientific">Coniella lustricola</name>
    <dbReference type="NCBI Taxonomy" id="2025994"/>
    <lineage>
        <taxon>Eukaryota</taxon>
        <taxon>Fungi</taxon>
        <taxon>Dikarya</taxon>
        <taxon>Ascomycota</taxon>
        <taxon>Pezizomycotina</taxon>
        <taxon>Sordariomycetes</taxon>
        <taxon>Sordariomycetidae</taxon>
        <taxon>Diaporthales</taxon>
        <taxon>Schizoparmaceae</taxon>
        <taxon>Coniella</taxon>
    </lineage>
</organism>
<sequence length="89" mass="9983">MAGIYTDKLLAFFCLRPRYENPSVALRNKGTAAAAAISIIVIISPPPHVAWKQRQQPPDQRMQMDADMTVLPLCRFEIAEARKNKQEGS</sequence>
<name>A0A2T3A925_9PEZI</name>
<dbReference type="Proteomes" id="UP000241462">
    <property type="component" value="Unassembled WGS sequence"/>
</dbReference>
<dbReference type="InParanoid" id="A0A2T3A925"/>
<dbReference type="AlphaFoldDB" id="A0A2T3A925"/>
<proteinExistence type="predicted"/>
<dbReference type="EMBL" id="KZ678434">
    <property type="protein sequence ID" value="PSR87041.1"/>
    <property type="molecule type" value="Genomic_DNA"/>
</dbReference>
<gene>
    <name evidence="1" type="ORF">BD289DRAFT_482356</name>
</gene>
<reference evidence="1 2" key="1">
    <citation type="journal article" date="2018" name="Mycol. Prog.">
        <title>Coniella lustricola, a new species from submerged detritus.</title>
        <authorList>
            <person name="Raudabaugh D.B."/>
            <person name="Iturriaga T."/>
            <person name="Carver A."/>
            <person name="Mondo S."/>
            <person name="Pangilinan J."/>
            <person name="Lipzen A."/>
            <person name="He G."/>
            <person name="Amirebrahimi M."/>
            <person name="Grigoriev I.V."/>
            <person name="Miller A.N."/>
        </authorList>
    </citation>
    <scope>NUCLEOTIDE SEQUENCE [LARGE SCALE GENOMIC DNA]</scope>
    <source>
        <strain evidence="1 2">B22-T-1</strain>
    </source>
</reference>
<evidence type="ECO:0000313" key="2">
    <source>
        <dbReference type="Proteomes" id="UP000241462"/>
    </source>
</evidence>
<protein>
    <submittedName>
        <fullName evidence="1">Uncharacterized protein</fullName>
    </submittedName>
</protein>
<evidence type="ECO:0000313" key="1">
    <source>
        <dbReference type="EMBL" id="PSR87041.1"/>
    </source>
</evidence>